<feature type="transmembrane region" description="Helical" evidence="1">
    <location>
        <begin position="12"/>
        <end position="32"/>
    </location>
</feature>
<evidence type="ECO:0000313" key="2">
    <source>
        <dbReference type="EMBL" id="UQS83709.1"/>
    </source>
</evidence>
<protein>
    <submittedName>
        <fullName evidence="2">YpmS family protein</fullName>
    </submittedName>
</protein>
<keyword evidence="1" id="KW-0812">Transmembrane</keyword>
<dbReference type="Proteomes" id="UP000831947">
    <property type="component" value="Chromosome"/>
</dbReference>
<dbReference type="InterPro" id="IPR018672">
    <property type="entry name" value="DUF2140"/>
</dbReference>
<keyword evidence="3" id="KW-1185">Reference proteome</keyword>
<accession>A0ABY4PDY8</accession>
<dbReference type="Pfam" id="PF09911">
    <property type="entry name" value="DUF2140"/>
    <property type="match status" value="1"/>
</dbReference>
<sequence length="201" mass="23473">MQHKQKRQVNVWKWAFWLVILLIFVVGGFISYQATRPIKDAQELTPVSQSVKDTSPVFEVTLTKKQAQRLTNHYINEYLNNKDIKYHLQFGKDVSLLGSAKFLGSTIDFQLISDPYPTNKGGIQLKAQQLKVGKLGIPLGFVMFYIQHNYHFPNWVQIDSNRKVIDINLQNYKNDDGYYFKLKQFDLKQDKIKVSVYSSKY</sequence>
<dbReference type="EMBL" id="CP093365">
    <property type="protein sequence ID" value="UQS83709.1"/>
    <property type="molecule type" value="Genomic_DNA"/>
</dbReference>
<name>A0ABY4PDY8_9LACO</name>
<keyword evidence="1" id="KW-1133">Transmembrane helix</keyword>
<reference evidence="2 3" key="1">
    <citation type="journal article" date="2022" name="Int. J. Syst. Evol. Microbiol.">
        <title>Apilactobacillus apisilvae sp. nov., Nicolia spurrieriana gen. nov. sp. nov., Bombilactobacillus folatiphilus sp. nov. and Bombilactobacillus thymidiniphilus sp. nov., four new lactic acid bacterial isolates from stingless bees Tetragonula carbonaria and Austroplebeia australis.</title>
        <authorList>
            <person name="Oliphant S.A."/>
            <person name="Watson-Haigh N.S."/>
            <person name="Sumby K.M."/>
            <person name="Gardner J."/>
            <person name="Groom S."/>
            <person name="Jiranek V."/>
        </authorList>
    </citation>
    <scope>NUCLEOTIDE SEQUENCE [LARGE SCALE GENOMIC DNA]</scope>
    <source>
        <strain evidence="2 3">SG4_A1</strain>
    </source>
</reference>
<proteinExistence type="predicted"/>
<evidence type="ECO:0000313" key="3">
    <source>
        <dbReference type="Proteomes" id="UP000831947"/>
    </source>
</evidence>
<dbReference type="RefSeq" id="WP_249512894.1">
    <property type="nucleotide sequence ID" value="NZ_CP093365.1"/>
</dbReference>
<gene>
    <name evidence="2" type="ORF">MOO47_00460</name>
</gene>
<organism evidence="2 3">
    <name type="scientific">Bombilactobacillus thymidiniphilus</name>
    <dbReference type="NCBI Taxonomy" id="2923363"/>
    <lineage>
        <taxon>Bacteria</taxon>
        <taxon>Bacillati</taxon>
        <taxon>Bacillota</taxon>
        <taxon>Bacilli</taxon>
        <taxon>Lactobacillales</taxon>
        <taxon>Lactobacillaceae</taxon>
        <taxon>Bombilactobacillus</taxon>
    </lineage>
</organism>
<keyword evidence="1" id="KW-0472">Membrane</keyword>
<evidence type="ECO:0000256" key="1">
    <source>
        <dbReference type="SAM" id="Phobius"/>
    </source>
</evidence>